<feature type="region of interest" description="Disordered" evidence="1">
    <location>
        <begin position="1"/>
        <end position="92"/>
    </location>
</feature>
<feature type="compositionally biased region" description="Polar residues" evidence="1">
    <location>
        <begin position="1"/>
        <end position="12"/>
    </location>
</feature>
<dbReference type="Proteomes" id="UP000239757">
    <property type="component" value="Unassembled WGS sequence"/>
</dbReference>
<evidence type="ECO:0000313" key="3">
    <source>
        <dbReference type="Proteomes" id="UP000239757"/>
    </source>
</evidence>
<organism evidence="2 3">
    <name type="scientific">Gossypium barbadense</name>
    <name type="common">Sea Island cotton</name>
    <name type="synonym">Hibiscus barbadensis</name>
    <dbReference type="NCBI Taxonomy" id="3634"/>
    <lineage>
        <taxon>Eukaryota</taxon>
        <taxon>Viridiplantae</taxon>
        <taxon>Streptophyta</taxon>
        <taxon>Embryophyta</taxon>
        <taxon>Tracheophyta</taxon>
        <taxon>Spermatophyta</taxon>
        <taxon>Magnoliopsida</taxon>
        <taxon>eudicotyledons</taxon>
        <taxon>Gunneridae</taxon>
        <taxon>Pentapetalae</taxon>
        <taxon>rosids</taxon>
        <taxon>malvids</taxon>
        <taxon>Malvales</taxon>
        <taxon>Malvaceae</taxon>
        <taxon>Malvoideae</taxon>
        <taxon>Gossypium</taxon>
    </lineage>
</organism>
<protein>
    <submittedName>
        <fullName evidence="2">Uncharacterized protein</fullName>
    </submittedName>
</protein>
<reference evidence="2 3" key="1">
    <citation type="submission" date="2015-01" db="EMBL/GenBank/DDBJ databases">
        <title>Genome of allotetraploid Gossypium barbadense reveals genomic plasticity and fiber elongation in cotton evolution.</title>
        <authorList>
            <person name="Chen X."/>
            <person name="Liu X."/>
            <person name="Zhao B."/>
            <person name="Zheng H."/>
            <person name="Hu Y."/>
            <person name="Lu G."/>
            <person name="Yang C."/>
            <person name="Chen J."/>
            <person name="Shan C."/>
            <person name="Zhang L."/>
            <person name="Zhou Y."/>
            <person name="Wang L."/>
            <person name="Guo W."/>
            <person name="Bai Y."/>
            <person name="Ruan J."/>
            <person name="Shangguan X."/>
            <person name="Mao Y."/>
            <person name="Jiang J."/>
            <person name="Zhu Y."/>
            <person name="Lei J."/>
            <person name="Kang H."/>
            <person name="Chen S."/>
            <person name="He X."/>
            <person name="Wang R."/>
            <person name="Wang Y."/>
            <person name="Chen J."/>
            <person name="Wang L."/>
            <person name="Yu S."/>
            <person name="Wang B."/>
            <person name="Wei J."/>
            <person name="Song S."/>
            <person name="Lu X."/>
            <person name="Gao Z."/>
            <person name="Gu W."/>
            <person name="Deng X."/>
            <person name="Ma D."/>
            <person name="Wang S."/>
            <person name="Liang W."/>
            <person name="Fang L."/>
            <person name="Cai C."/>
            <person name="Zhu X."/>
            <person name="Zhou B."/>
            <person name="Zhang Y."/>
            <person name="Chen Z."/>
            <person name="Xu S."/>
            <person name="Zhu R."/>
            <person name="Wang S."/>
            <person name="Zhang T."/>
            <person name="Zhao G."/>
        </authorList>
    </citation>
    <scope>NUCLEOTIDE SEQUENCE [LARGE SCALE GENOMIC DNA]</scope>
    <source>
        <strain evidence="3">cv. Xinhai21</strain>
        <tissue evidence="2">Leaf</tissue>
    </source>
</reference>
<name>A0A2P5WTA4_GOSBA</name>
<accession>A0A2P5WTA4</accession>
<evidence type="ECO:0000313" key="2">
    <source>
        <dbReference type="EMBL" id="PPR94308.1"/>
    </source>
</evidence>
<evidence type="ECO:0000256" key="1">
    <source>
        <dbReference type="SAM" id="MobiDB-lite"/>
    </source>
</evidence>
<sequence length="109" mass="12043">MASHGGQENATVESHDSQHHQIRKSNPQSMQQSLNQTGGHVFGGTGFHEPRVRNPLHHESKLEDNYEGQDVHTGSGSWPTGEENLGIATPEEGHMHHHLMVVRHVHAAI</sequence>
<gene>
    <name evidence="2" type="ORF">GOBAR_AA26368</name>
</gene>
<feature type="compositionally biased region" description="Polar residues" evidence="1">
    <location>
        <begin position="24"/>
        <end position="36"/>
    </location>
</feature>
<proteinExistence type="predicted"/>
<feature type="compositionally biased region" description="Basic and acidic residues" evidence="1">
    <location>
        <begin position="48"/>
        <end position="64"/>
    </location>
</feature>
<dbReference type="AlphaFoldDB" id="A0A2P5WTA4"/>
<dbReference type="EMBL" id="KZ666577">
    <property type="protein sequence ID" value="PPR94308.1"/>
    <property type="molecule type" value="Genomic_DNA"/>
</dbReference>